<gene>
    <name evidence="1" type="ORF">EDD80_103240</name>
</gene>
<dbReference type="RefSeq" id="WP_132128589.1">
    <property type="nucleotide sequence ID" value="NZ_CP042432.1"/>
</dbReference>
<proteinExistence type="predicted"/>
<accession>A0A4R3KT14</accession>
<dbReference type="NCBIfam" id="NF035939">
    <property type="entry name" value="TIM_EboE"/>
    <property type="match status" value="1"/>
</dbReference>
<name>A0A4R3KT14_9SPHI</name>
<dbReference type="OrthoDB" id="9785907at2"/>
<comment type="caution">
    <text evidence="1">The sequence shown here is derived from an EMBL/GenBank/DDBJ whole genome shotgun (WGS) entry which is preliminary data.</text>
</comment>
<protein>
    <recommendedName>
        <fullName evidence="3">Xylose isomerase-like TIM barrel protein</fullName>
    </recommendedName>
</protein>
<dbReference type="InterPro" id="IPR036237">
    <property type="entry name" value="Xyl_isomerase-like_sf"/>
</dbReference>
<dbReference type="Gene3D" id="3.20.20.150">
    <property type="entry name" value="Divalent-metal-dependent TIM barrel enzymes"/>
    <property type="match status" value="1"/>
</dbReference>
<reference evidence="1 2" key="1">
    <citation type="submission" date="2019-03" db="EMBL/GenBank/DDBJ databases">
        <title>Genomic Encyclopedia of Type Strains, Phase IV (KMG-IV): sequencing the most valuable type-strain genomes for metagenomic binning, comparative biology and taxonomic classification.</title>
        <authorList>
            <person name="Goeker M."/>
        </authorList>
    </citation>
    <scope>NUCLEOTIDE SEQUENCE [LARGE SCALE GENOMIC DNA]</scope>
    <source>
        <strain evidence="1 2">DSM 21100</strain>
    </source>
</reference>
<dbReference type="Proteomes" id="UP000295807">
    <property type="component" value="Unassembled WGS sequence"/>
</dbReference>
<dbReference type="AlphaFoldDB" id="A0A4R3KT14"/>
<sequence length="405" mass="47312">MLLANNCHLTYCTNIHPAESWNETFSQLKKYLPSVREKAGDKDALMGVGLRLSNQASQELDAKELTRFKSWLKKNNFYVFTMNGFPYGAFHYEKVKDLVHYPDWLSRDRLDYTLRLFGQLKELLPVGMNGSISTSPLSYKDWFSTRSAATNAVIQSTYHILEVAEYLAREKAESGVCLHLDIEPEPDGLLGNTREFIEWYEEYLLPEGVKYFRKKMGLKAAEAKALLKEHIRLCYDICHVAVSYENHSSLLKKLSEKGIRVGKLQVSAALKVLFGKYNRQKIKELGLFNEPVYLHQVVAKLGPRRLRRFYDMPPALRHFNEEHKEWRVHFHVPLFIEKYGLLLSTQKDILKVLKLFSEKPFTNYLEVETYTWDVLPDELRLDMAESISRELKWVKAQLSHFKFDE</sequence>
<dbReference type="EMBL" id="SMAD01000003">
    <property type="protein sequence ID" value="TCS88376.1"/>
    <property type="molecule type" value="Genomic_DNA"/>
</dbReference>
<organism evidence="1 2">
    <name type="scientific">Anseongella ginsenosidimutans</name>
    <dbReference type="NCBI Taxonomy" id="496056"/>
    <lineage>
        <taxon>Bacteria</taxon>
        <taxon>Pseudomonadati</taxon>
        <taxon>Bacteroidota</taxon>
        <taxon>Sphingobacteriia</taxon>
        <taxon>Sphingobacteriales</taxon>
        <taxon>Sphingobacteriaceae</taxon>
        <taxon>Anseongella</taxon>
    </lineage>
</organism>
<evidence type="ECO:0008006" key="3">
    <source>
        <dbReference type="Google" id="ProtNLM"/>
    </source>
</evidence>
<evidence type="ECO:0000313" key="1">
    <source>
        <dbReference type="EMBL" id="TCS88376.1"/>
    </source>
</evidence>
<keyword evidence="2" id="KW-1185">Reference proteome</keyword>
<evidence type="ECO:0000313" key="2">
    <source>
        <dbReference type="Proteomes" id="UP000295807"/>
    </source>
</evidence>
<dbReference type="SUPFAM" id="SSF51658">
    <property type="entry name" value="Xylose isomerase-like"/>
    <property type="match status" value="1"/>
</dbReference>